<dbReference type="UniPathway" id="UPA00051">
    <property type="reaction ID" value="UER00074"/>
</dbReference>
<feature type="active site" description="Proton acceptor" evidence="8">
    <location>
        <position position="235"/>
    </location>
</feature>
<keyword evidence="2 8" id="KW-0963">Cytoplasm</keyword>
<accession>A0A4Z0XW87</accession>
<evidence type="ECO:0000256" key="7">
    <source>
        <dbReference type="ARBA" id="ARBA00049043"/>
    </source>
</evidence>
<keyword evidence="11" id="KW-1185">Reference proteome</keyword>
<comment type="function">
    <text evidence="8">Transfers an acetyl group from acetyl-CoA to L-homoserine, forming acetyl-L-homoserine.</text>
</comment>
<comment type="subcellular location">
    <subcellularLocation>
        <location evidence="1 8">Cytoplasm</location>
    </subcellularLocation>
</comment>
<keyword evidence="5 8" id="KW-0486">Methionine biosynthesis</keyword>
<evidence type="ECO:0000256" key="6">
    <source>
        <dbReference type="ARBA" id="ARBA00023315"/>
    </source>
</evidence>
<feature type="binding site" evidence="8">
    <location>
        <position position="249"/>
    </location>
    <ligand>
        <name>substrate</name>
    </ligand>
</feature>
<dbReference type="PANTHER" id="PTHR20919">
    <property type="entry name" value="HOMOSERINE O-SUCCINYLTRANSFERASE"/>
    <property type="match status" value="1"/>
</dbReference>
<dbReference type="CDD" id="cd03131">
    <property type="entry name" value="GATase1_HTS"/>
    <property type="match status" value="1"/>
</dbReference>
<feature type="binding site" evidence="8">
    <location>
        <position position="163"/>
    </location>
    <ligand>
        <name>substrate</name>
    </ligand>
</feature>
<evidence type="ECO:0000256" key="3">
    <source>
        <dbReference type="ARBA" id="ARBA00022605"/>
    </source>
</evidence>
<dbReference type="RefSeq" id="WP_135660739.1">
    <property type="nucleotide sequence ID" value="NZ_SRMQ01000013.1"/>
</dbReference>
<gene>
    <name evidence="10" type="primary">metA</name>
    <name evidence="8" type="synonym">metAA</name>
    <name evidence="10" type="ORF">CAGA_22090</name>
</gene>
<dbReference type="GO" id="GO:0005737">
    <property type="term" value="C:cytoplasm"/>
    <property type="evidence" value="ECO:0007669"/>
    <property type="project" value="UniProtKB-SubCell"/>
</dbReference>
<protein>
    <recommendedName>
        <fullName evidence="8">Homoserine O-acetyltransferase</fullName>
        <shortName evidence="8">HAT</shortName>
        <ecNumber evidence="8">2.3.1.31</ecNumber>
    </recommendedName>
    <alternativeName>
        <fullName evidence="8">Homoserine transacetylase</fullName>
        <shortName evidence="8">HTA</shortName>
    </alternativeName>
</protein>
<dbReference type="EC" id="2.3.1.31" evidence="8"/>
<keyword evidence="3 8" id="KW-0028">Amino-acid biosynthesis</keyword>
<evidence type="ECO:0000256" key="2">
    <source>
        <dbReference type="ARBA" id="ARBA00022490"/>
    </source>
</evidence>
<dbReference type="InterPro" id="IPR033752">
    <property type="entry name" value="MetA_family"/>
</dbReference>
<evidence type="ECO:0000256" key="9">
    <source>
        <dbReference type="PIRSR" id="PIRSR000450-1"/>
    </source>
</evidence>
<evidence type="ECO:0000256" key="4">
    <source>
        <dbReference type="ARBA" id="ARBA00022679"/>
    </source>
</evidence>
<dbReference type="GO" id="GO:0004414">
    <property type="term" value="F:homoserine O-acetyltransferase activity"/>
    <property type="evidence" value="ECO:0007669"/>
    <property type="project" value="UniProtKB-EC"/>
</dbReference>
<keyword evidence="4 8" id="KW-0808">Transferase</keyword>
<feature type="binding site" evidence="8">
    <location>
        <position position="192"/>
    </location>
    <ligand>
        <name>substrate</name>
    </ligand>
</feature>
<reference evidence="10 11" key="1">
    <citation type="submission" date="2019-04" db="EMBL/GenBank/DDBJ databases">
        <authorList>
            <person name="Poehlein A."/>
            <person name="Bengelsdorf F.R."/>
            <person name="Duerre P."/>
            <person name="Daniel R."/>
        </authorList>
    </citation>
    <scope>NUCLEOTIDE SEQUENCE [LARGE SCALE GENOMIC DNA]</scope>
    <source>
        <strain evidence="10 11">BS-1</strain>
    </source>
</reference>
<comment type="similarity">
    <text evidence="8">Belongs to the MetA family.</text>
</comment>
<evidence type="ECO:0000256" key="8">
    <source>
        <dbReference type="HAMAP-Rule" id="MF_00295"/>
    </source>
</evidence>
<evidence type="ECO:0000313" key="11">
    <source>
        <dbReference type="Proteomes" id="UP000297714"/>
    </source>
</evidence>
<dbReference type="HAMAP" id="MF_00295">
    <property type="entry name" value="MetA_acyltransf"/>
    <property type="match status" value="1"/>
</dbReference>
<dbReference type="Proteomes" id="UP000297714">
    <property type="component" value="Unassembled WGS sequence"/>
</dbReference>
<dbReference type="SUPFAM" id="SSF52317">
    <property type="entry name" value="Class I glutamine amidotransferase-like"/>
    <property type="match status" value="1"/>
</dbReference>
<organism evidence="10 11">
    <name type="scientific">Caproiciproducens galactitolivorans</name>
    <dbReference type="NCBI Taxonomy" id="642589"/>
    <lineage>
        <taxon>Bacteria</taxon>
        <taxon>Bacillati</taxon>
        <taxon>Bacillota</taxon>
        <taxon>Clostridia</taxon>
        <taxon>Eubacteriales</taxon>
        <taxon>Acutalibacteraceae</taxon>
        <taxon>Caproiciproducens</taxon>
    </lineage>
</organism>
<dbReference type="InterPro" id="IPR005697">
    <property type="entry name" value="HST_MetA"/>
</dbReference>
<dbReference type="EMBL" id="SRMQ01000013">
    <property type="protein sequence ID" value="TGJ75604.1"/>
    <property type="molecule type" value="Genomic_DNA"/>
</dbReference>
<evidence type="ECO:0000313" key="10">
    <source>
        <dbReference type="EMBL" id="TGJ75604.1"/>
    </source>
</evidence>
<dbReference type="OrthoDB" id="9772423at2"/>
<feature type="active site" evidence="8">
    <location>
        <position position="237"/>
    </location>
</feature>
<evidence type="ECO:0000256" key="1">
    <source>
        <dbReference type="ARBA" id="ARBA00004496"/>
    </source>
</evidence>
<comment type="caution">
    <text evidence="10">The sequence shown here is derived from an EMBL/GenBank/DDBJ whole genome shotgun (WGS) entry which is preliminary data.</text>
</comment>
<evidence type="ECO:0000256" key="5">
    <source>
        <dbReference type="ARBA" id="ARBA00023167"/>
    </source>
</evidence>
<dbReference type="GO" id="GO:0019281">
    <property type="term" value="P:L-methionine biosynthetic process from homoserine via O-succinyl-L-homoserine and cystathionine"/>
    <property type="evidence" value="ECO:0007669"/>
    <property type="project" value="InterPro"/>
</dbReference>
<keyword evidence="6 8" id="KW-0012">Acyltransferase</keyword>
<dbReference type="NCBIfam" id="TIGR01001">
    <property type="entry name" value="metA"/>
    <property type="match status" value="1"/>
</dbReference>
<dbReference type="PIRSF" id="PIRSF000450">
    <property type="entry name" value="H_ser_succinyltr"/>
    <property type="match status" value="1"/>
</dbReference>
<feature type="site" description="Important for acyl-CoA specificity" evidence="8">
    <location>
        <position position="111"/>
    </location>
</feature>
<dbReference type="GO" id="GO:0008899">
    <property type="term" value="F:homoserine O-succinyltransferase activity"/>
    <property type="evidence" value="ECO:0007669"/>
    <property type="project" value="UniProtKB-UniRule"/>
</dbReference>
<comment type="pathway">
    <text evidence="8">Amino-acid biosynthesis; L-methionine biosynthesis via de novo pathway; O-acetyl-L-homoserine from L-homoserine: step 1/1.</text>
</comment>
<comment type="caution">
    <text evidence="8">Lacks conserved residue(s) required for the propagation of feature annotation.</text>
</comment>
<sequence length="306" mass="35738">MPIKIQENLPAIEVLESENIFVMTHQRAITQDIRPLKIVILNLMPTKIETETQLLRLLSNSPLQVDVELLQMATHISKNTSSSHLNTFYKTFDDIKEEKFDGMIITGAPVENMPFEKVDYWDELCKIMAWSRKNVYSTLHICWGAQAALYYHFGITKYQLPQKLSGVFRHHVLDYRHPLIRGFDDNFYAPHSRNTEVHAEDINKCSDLVILTASDEAGVHIVAKKNGRQFFITGHLEYDYDTLAKEYFRDLKKGMNPSIPLHYFPNDDITKEPPFVWRSHAHLLFANWLNYFVYQNTPYNIKEISE</sequence>
<dbReference type="Gene3D" id="3.40.50.880">
    <property type="match status" value="1"/>
</dbReference>
<feature type="site" description="Important for substrate specificity" evidence="8">
    <location>
        <position position="192"/>
    </location>
</feature>
<feature type="active site" description="Acyl-thioester intermediate" evidence="8 9">
    <location>
        <position position="142"/>
    </location>
</feature>
<dbReference type="InterPro" id="IPR029062">
    <property type="entry name" value="Class_I_gatase-like"/>
</dbReference>
<dbReference type="FunFam" id="3.40.50.880:FF:000004">
    <property type="entry name" value="Homoserine O-succinyltransferase"/>
    <property type="match status" value="1"/>
</dbReference>
<proteinExistence type="inferred from homology"/>
<comment type="catalytic activity">
    <reaction evidence="7 8">
        <text>L-homoserine + acetyl-CoA = O-acetyl-L-homoserine + CoA</text>
        <dbReference type="Rhea" id="RHEA:13701"/>
        <dbReference type="ChEBI" id="CHEBI:57287"/>
        <dbReference type="ChEBI" id="CHEBI:57288"/>
        <dbReference type="ChEBI" id="CHEBI:57476"/>
        <dbReference type="ChEBI" id="CHEBI:57716"/>
        <dbReference type="EC" id="2.3.1.31"/>
    </reaction>
</comment>
<dbReference type="PANTHER" id="PTHR20919:SF0">
    <property type="entry name" value="HOMOSERINE O-SUCCINYLTRANSFERASE"/>
    <property type="match status" value="1"/>
</dbReference>
<name>A0A4Z0XW87_9FIRM</name>
<dbReference type="AlphaFoldDB" id="A0A4Z0XW87"/>
<dbReference type="Pfam" id="PF04204">
    <property type="entry name" value="HTS"/>
    <property type="match status" value="1"/>
</dbReference>